<dbReference type="EMBL" id="BKCJ010000240">
    <property type="protein sequence ID" value="GEU31331.1"/>
    <property type="molecule type" value="Genomic_DNA"/>
</dbReference>
<feature type="region of interest" description="Disordered" evidence="1">
    <location>
        <begin position="1123"/>
        <end position="1164"/>
    </location>
</feature>
<feature type="region of interest" description="Disordered" evidence="1">
    <location>
        <begin position="1007"/>
        <end position="1089"/>
    </location>
</feature>
<name>A0A6L2J3E0_TANCI</name>
<dbReference type="SUPFAM" id="SSF56672">
    <property type="entry name" value="DNA/RNA polymerases"/>
    <property type="match status" value="1"/>
</dbReference>
<dbReference type="Pfam" id="PF13976">
    <property type="entry name" value="gag_pre-integrs"/>
    <property type="match status" value="1"/>
</dbReference>
<proteinExistence type="predicted"/>
<dbReference type="PANTHER" id="PTHR11439:SF495">
    <property type="entry name" value="REVERSE TRANSCRIPTASE, RNA-DEPENDENT DNA POLYMERASE-RELATED"/>
    <property type="match status" value="1"/>
</dbReference>
<dbReference type="InterPro" id="IPR043502">
    <property type="entry name" value="DNA/RNA_pol_sf"/>
</dbReference>
<evidence type="ECO:0000259" key="3">
    <source>
        <dbReference type="Pfam" id="PF13976"/>
    </source>
</evidence>
<accession>A0A6L2J3E0</accession>
<feature type="compositionally biased region" description="Acidic residues" evidence="1">
    <location>
        <begin position="1025"/>
        <end position="1034"/>
    </location>
</feature>
<dbReference type="CDD" id="cd09272">
    <property type="entry name" value="RNase_HI_RT_Ty1"/>
    <property type="match status" value="1"/>
</dbReference>
<comment type="caution">
    <text evidence="4">The sequence shown here is derived from an EMBL/GenBank/DDBJ whole genome shotgun (WGS) entry which is preliminary data.</text>
</comment>
<dbReference type="PANTHER" id="PTHR11439">
    <property type="entry name" value="GAG-POL-RELATED RETROTRANSPOSON"/>
    <property type="match status" value="1"/>
</dbReference>
<evidence type="ECO:0000259" key="2">
    <source>
        <dbReference type="Pfam" id="PF07727"/>
    </source>
</evidence>
<dbReference type="AlphaFoldDB" id="A0A6L2J3E0"/>
<organism evidence="4">
    <name type="scientific">Tanacetum cinerariifolium</name>
    <name type="common">Dalmatian daisy</name>
    <name type="synonym">Chrysanthemum cinerariifolium</name>
    <dbReference type="NCBI Taxonomy" id="118510"/>
    <lineage>
        <taxon>Eukaryota</taxon>
        <taxon>Viridiplantae</taxon>
        <taxon>Streptophyta</taxon>
        <taxon>Embryophyta</taxon>
        <taxon>Tracheophyta</taxon>
        <taxon>Spermatophyta</taxon>
        <taxon>Magnoliopsida</taxon>
        <taxon>eudicotyledons</taxon>
        <taxon>Gunneridae</taxon>
        <taxon>Pentapetalae</taxon>
        <taxon>asterids</taxon>
        <taxon>campanulids</taxon>
        <taxon>Asterales</taxon>
        <taxon>Asteraceae</taxon>
        <taxon>Asteroideae</taxon>
        <taxon>Anthemideae</taxon>
        <taxon>Anthemidinae</taxon>
        <taxon>Tanacetum</taxon>
    </lineage>
</organism>
<protein>
    <submittedName>
        <fullName evidence="4">Retrovirus-related Pol polyprotein from transposon TNT 1-94</fullName>
    </submittedName>
</protein>
<feature type="compositionally biased region" description="Acidic residues" evidence="1">
    <location>
        <begin position="1041"/>
        <end position="1070"/>
    </location>
</feature>
<feature type="compositionally biased region" description="Polar residues" evidence="1">
    <location>
        <begin position="1124"/>
        <end position="1134"/>
    </location>
</feature>
<evidence type="ECO:0000313" key="4">
    <source>
        <dbReference type="EMBL" id="GEU31331.1"/>
    </source>
</evidence>
<feature type="domain" description="GAG-pre-integrase" evidence="3">
    <location>
        <begin position="367"/>
        <end position="422"/>
    </location>
</feature>
<feature type="compositionally biased region" description="Low complexity" evidence="1">
    <location>
        <begin position="1142"/>
        <end position="1164"/>
    </location>
</feature>
<evidence type="ECO:0000256" key="1">
    <source>
        <dbReference type="SAM" id="MobiDB-lite"/>
    </source>
</evidence>
<dbReference type="Pfam" id="PF07727">
    <property type="entry name" value="RVT_2"/>
    <property type="match status" value="1"/>
</dbReference>
<feature type="region of interest" description="Disordered" evidence="1">
    <location>
        <begin position="954"/>
        <end position="987"/>
    </location>
</feature>
<feature type="domain" description="Reverse transcriptase Ty1/copia-type" evidence="2">
    <location>
        <begin position="531"/>
        <end position="624"/>
    </location>
</feature>
<gene>
    <name evidence="4" type="ORF">Tci_003309</name>
</gene>
<dbReference type="InterPro" id="IPR025724">
    <property type="entry name" value="GAG-pre-integrase_dom"/>
</dbReference>
<reference evidence="4" key="1">
    <citation type="journal article" date="2019" name="Sci. Rep.">
        <title>Draft genome of Tanacetum cinerariifolium, the natural source of mosquito coil.</title>
        <authorList>
            <person name="Yamashiro T."/>
            <person name="Shiraishi A."/>
            <person name="Satake H."/>
            <person name="Nakayama K."/>
        </authorList>
    </citation>
    <scope>NUCLEOTIDE SEQUENCE</scope>
</reference>
<dbReference type="InterPro" id="IPR013103">
    <property type="entry name" value="RVT_2"/>
</dbReference>
<sequence length="1247" mass="140283">MSQEVLLTVMNSMSLIGDIMNMDGKRNESCDKCVNLEAELLKSQNAFNDLLKRHSQLEKHCISLECSIQLNQEIFQKRESCDNQNALEIPELFAINDLKAQLQDKNSTICKLNDIIKSIREKSKDKNFNYDYVKIETKNDFKEQFDSIKRTRFCSKERGDSLIDKLNLKSAKNEDLKAQIQDKVFVITSLKNDLRRIKGKEIVDIATQKPFANTIVPGMFKELLVYVQDTCPNAIKPSAKKVAVTPKNKVKKVRFAEPLTSSSNIKQSKLNANSELMCATCKKYMFNGVHDMCLLDFVKKVNSLAKSAKKHKKQNIWKPTGHVFTEVGFKWQPTGGTFTIVGNRSQLMNFVSKFLGVDLIFGSRDTNLYTISLDDMLKTSPICLLSKASKTKSWLWHRWLSHLNFGTLNKLAKDGLARAMASEQLSLGPGLQCMTLATSSSGLVPNTVSQQPCIPPNRDDWDHLFQTMFDEYFNPPSIYVSTVPVTAAPRAVDLVDSLVSTSIDQDTPITSIPSTQEQEHSPIISQGAVDPTLFTRKAGNNLLLVQIYVDDIIFESTNAAMCNEFANQMTTKLKMSMMGQMSFFLGLQISQSPRGIFINQSKYASEIVKKYGMLTTDSIDTPFVENSKLNEDLHGKPVDATLYRGMIGSLMYLTSSRPDLIHAVCLCARYQAKPTEKHLEAIPLYCDNKSAITLCCNNVQHSRGKHIDVHYHFIKKQVENRIVELYFLTTQTTTAALSIENDSLFEGERMSNFFFKVIKDKIANNKYLRIVVESLGTNCAFSKTRNMNPIATQQVALDNALVPYEKTLKIERCNARIAFTKPQKEETYQVSLEALKLSPCYPAFQITVEEDFMYQADNRKISSERKEHIPYPRFTKVIINHIISKDNTISMRNRINLHTILDDSLLGTLKFVAKTKDCQKYGALIPNGMINQNVKDSKPYKTYYNFATGKVEPKKARKFKKPASPKLKTLPSSTKEHIQKGKLVKKSAKKTFTTSTVRVVIRDTPDVSISKKKGPGKADRGKGIDEEESDDVNEEDKNYDENEENDSDNDDGDNVDGDNDDGGNDDEGEDQQNASHESGFVQEEEEDAHVTLTTVHDKTESPLQSSSISSDFTSKLLNLDDPSSDINSMTNTSTVPPPPLLVYPSSHPTTIPQQQTPDSTTTTTNPIMTLPKIPNFASANQPQMSYVVAASLSEFELKKILIDKMENNKSINRSDIQKNLYNALVESHNTDKDILSTYVDVVTLKRG</sequence>